<dbReference type="Proteomes" id="UP001519325">
    <property type="component" value="Unassembled WGS sequence"/>
</dbReference>
<accession>A0ABS4QAT0</accession>
<reference evidence="1 2" key="1">
    <citation type="submission" date="2021-03" db="EMBL/GenBank/DDBJ databases">
        <title>Sequencing the genomes of 1000 actinobacteria strains.</title>
        <authorList>
            <person name="Klenk H.-P."/>
        </authorList>
    </citation>
    <scope>NUCLEOTIDE SEQUENCE [LARGE SCALE GENOMIC DNA]</scope>
    <source>
        <strain evidence="1 2">DSM 45516</strain>
    </source>
</reference>
<evidence type="ECO:0000313" key="1">
    <source>
        <dbReference type="EMBL" id="MBP2188805.1"/>
    </source>
</evidence>
<comment type="caution">
    <text evidence="1">The sequence shown here is derived from an EMBL/GenBank/DDBJ whole genome shotgun (WGS) entry which is preliminary data.</text>
</comment>
<sequence>MVFGSGTDSALSRLIGVVRQSTAEAVFVPSAAHFEGTEISAELVRVCDVITVSPEATYARTLAAGIFPDPARRRDT</sequence>
<evidence type="ECO:0000313" key="2">
    <source>
        <dbReference type="Proteomes" id="UP001519325"/>
    </source>
</evidence>
<dbReference type="EMBL" id="JAGGMR010000001">
    <property type="protein sequence ID" value="MBP2188805.1"/>
    <property type="molecule type" value="Genomic_DNA"/>
</dbReference>
<dbReference type="RefSeq" id="WP_245365871.1">
    <property type="nucleotide sequence ID" value="NZ_JAGGMR010000001.1"/>
</dbReference>
<organism evidence="1 2">
    <name type="scientific">Nocardia goodfellowii</name>
    <dbReference type="NCBI Taxonomy" id="882446"/>
    <lineage>
        <taxon>Bacteria</taxon>
        <taxon>Bacillati</taxon>
        <taxon>Actinomycetota</taxon>
        <taxon>Actinomycetes</taxon>
        <taxon>Mycobacteriales</taxon>
        <taxon>Nocardiaceae</taxon>
        <taxon>Nocardia</taxon>
    </lineage>
</organism>
<keyword evidence="2" id="KW-1185">Reference proteome</keyword>
<protein>
    <submittedName>
        <fullName evidence="1">Uncharacterized protein</fullName>
    </submittedName>
</protein>
<gene>
    <name evidence="1" type="ORF">BJ987_001706</name>
</gene>
<proteinExistence type="predicted"/>
<name>A0ABS4QAT0_9NOCA</name>